<evidence type="ECO:0000259" key="8">
    <source>
        <dbReference type="SMART" id="SM00037"/>
    </source>
</evidence>
<dbReference type="InterPro" id="IPR038359">
    <property type="entry name" value="Connexin_N_sf"/>
</dbReference>
<feature type="compositionally biased region" description="Polar residues" evidence="6">
    <location>
        <begin position="106"/>
        <end position="120"/>
    </location>
</feature>
<sequence length="251" mass="29034">MGPVPFGSLLEAAQEHSTSGGKVLISVLFVFRIFVLITAAKEVWQDEQSNFLCDTKQPGCQFACYNKSFPVSHVRFWIMQIIFVSTPTLVYLGFVLQKICSDKKSSNANKDQNNQSLNNDSKSKPKVQLEGAVPNLYVANVVSKILLEMAFFVAQYYLYGLGIKLMYTCEQFACLTKVFCYVSRPTEKTIFIIFMLLIALISLLLNVIELVYLFWKEKRKHLNKKCESFYPDDVDWYWTDWYLNDFNRSFT</sequence>
<dbReference type="STRING" id="8083.ENSXMAP00000021410"/>
<dbReference type="GO" id="GO:0007267">
    <property type="term" value="P:cell-cell signaling"/>
    <property type="evidence" value="ECO:0007669"/>
    <property type="project" value="TreeGrafter"/>
</dbReference>
<dbReference type="GeneTree" id="ENSGT01150000286930"/>
<dbReference type="GO" id="GO:0005243">
    <property type="term" value="F:gap junction channel activity"/>
    <property type="evidence" value="ECO:0007669"/>
    <property type="project" value="TreeGrafter"/>
</dbReference>
<feature type="transmembrane region" description="Helical" evidence="7">
    <location>
        <begin position="76"/>
        <end position="96"/>
    </location>
</feature>
<keyword evidence="3 7" id="KW-0812">Transmembrane</keyword>
<evidence type="ECO:0000313" key="11">
    <source>
        <dbReference type="Proteomes" id="UP000002852"/>
    </source>
</evidence>
<dbReference type="SMART" id="SM01089">
    <property type="entry name" value="Connexin_CCC"/>
    <property type="match status" value="1"/>
</dbReference>
<dbReference type="InterPro" id="IPR013092">
    <property type="entry name" value="Connexin_N"/>
</dbReference>
<dbReference type="SMART" id="SM00037">
    <property type="entry name" value="CNX"/>
    <property type="match status" value="1"/>
</dbReference>
<dbReference type="PANTHER" id="PTHR11984:SF39">
    <property type="entry name" value="GAP JUNCTION PROTEIN"/>
    <property type="match status" value="1"/>
</dbReference>
<feature type="domain" description="Connexin cysteine-rich" evidence="9">
    <location>
        <begin position="147"/>
        <end position="213"/>
    </location>
</feature>
<name>A0A3B5PR79_XIPMA</name>
<keyword evidence="2" id="KW-1003">Cell membrane</keyword>
<evidence type="ECO:0000256" key="3">
    <source>
        <dbReference type="ARBA" id="ARBA00022692"/>
    </source>
</evidence>
<feature type="region of interest" description="Disordered" evidence="6">
    <location>
        <begin position="104"/>
        <end position="125"/>
    </location>
</feature>
<evidence type="ECO:0000256" key="6">
    <source>
        <dbReference type="SAM" id="MobiDB-lite"/>
    </source>
</evidence>
<keyword evidence="11" id="KW-1185">Reference proteome</keyword>
<dbReference type="Ensembl" id="ENSXMAT00000029990.1">
    <property type="protein sequence ID" value="ENSXMAP00000021410.1"/>
    <property type="gene ID" value="ENSXMAG00000025383.1"/>
</dbReference>
<dbReference type="InParanoid" id="A0A3B5PR79"/>
<accession>A0A3B5PR79</accession>
<proteinExistence type="predicted"/>
<evidence type="ECO:0000259" key="9">
    <source>
        <dbReference type="SMART" id="SM01089"/>
    </source>
</evidence>
<keyword evidence="5 7" id="KW-0472">Membrane</keyword>
<evidence type="ECO:0000256" key="1">
    <source>
        <dbReference type="ARBA" id="ARBA00004651"/>
    </source>
</evidence>
<feature type="transmembrane region" description="Helical" evidence="7">
    <location>
        <begin position="190"/>
        <end position="215"/>
    </location>
</feature>
<protein>
    <submittedName>
        <fullName evidence="10">Connexin 39.9</fullName>
    </submittedName>
</protein>
<reference evidence="11" key="1">
    <citation type="submission" date="2012-01" db="EMBL/GenBank/DDBJ databases">
        <authorList>
            <person name="Walter R."/>
            <person name="Schartl M."/>
            <person name="Warren W."/>
        </authorList>
    </citation>
    <scope>NUCLEOTIDE SEQUENCE [LARGE SCALE GENOMIC DNA]</scope>
    <source>
        <strain evidence="11">JP 163 A</strain>
    </source>
</reference>
<dbReference type="InterPro" id="IPR019570">
    <property type="entry name" value="Connexin_CCC"/>
</dbReference>
<evidence type="ECO:0000256" key="2">
    <source>
        <dbReference type="ARBA" id="ARBA00022475"/>
    </source>
</evidence>
<evidence type="ECO:0000256" key="4">
    <source>
        <dbReference type="ARBA" id="ARBA00022989"/>
    </source>
</evidence>
<dbReference type="GO" id="GO:0005922">
    <property type="term" value="C:connexin complex"/>
    <property type="evidence" value="ECO:0007669"/>
    <property type="project" value="InterPro"/>
</dbReference>
<evidence type="ECO:0000256" key="7">
    <source>
        <dbReference type="SAM" id="Phobius"/>
    </source>
</evidence>
<dbReference type="Pfam" id="PF00029">
    <property type="entry name" value="Connexin"/>
    <property type="match status" value="1"/>
</dbReference>
<feature type="transmembrane region" description="Helical" evidence="7">
    <location>
        <begin position="136"/>
        <end position="158"/>
    </location>
</feature>
<dbReference type="PRINTS" id="PR00206">
    <property type="entry name" value="CONNEXIN"/>
</dbReference>
<reference evidence="10" key="4">
    <citation type="submission" date="2025-09" db="UniProtKB">
        <authorList>
            <consortium name="Ensembl"/>
        </authorList>
    </citation>
    <scope>IDENTIFICATION</scope>
    <source>
        <strain evidence="10">JP 163 A</strain>
    </source>
</reference>
<dbReference type="Proteomes" id="UP000002852">
    <property type="component" value="Unassembled WGS sequence"/>
</dbReference>
<dbReference type="PANTHER" id="PTHR11984">
    <property type="entry name" value="CONNEXIN"/>
    <property type="match status" value="1"/>
</dbReference>
<evidence type="ECO:0000256" key="5">
    <source>
        <dbReference type="ARBA" id="ARBA00023136"/>
    </source>
</evidence>
<reference evidence="10" key="3">
    <citation type="submission" date="2025-08" db="UniProtKB">
        <authorList>
            <consortium name="Ensembl"/>
        </authorList>
    </citation>
    <scope>IDENTIFICATION</scope>
    <source>
        <strain evidence="10">JP 163 A</strain>
    </source>
</reference>
<keyword evidence="4 7" id="KW-1133">Transmembrane helix</keyword>
<evidence type="ECO:0000313" key="10">
    <source>
        <dbReference type="Ensembl" id="ENSXMAP00000021410.1"/>
    </source>
</evidence>
<dbReference type="AlphaFoldDB" id="A0A3B5PR79"/>
<comment type="subcellular location">
    <subcellularLocation>
        <location evidence="1">Cell membrane</location>
        <topology evidence="1">Multi-pass membrane protein</topology>
    </subcellularLocation>
</comment>
<dbReference type="InterPro" id="IPR000500">
    <property type="entry name" value="Connexin"/>
</dbReference>
<dbReference type="Gene3D" id="1.20.1440.80">
    <property type="entry name" value="Gap junction channel protein cysteine-rich domain"/>
    <property type="match status" value="1"/>
</dbReference>
<organism evidence="10 11">
    <name type="scientific">Xiphophorus maculatus</name>
    <name type="common">Southern platyfish</name>
    <name type="synonym">Platypoecilus maculatus</name>
    <dbReference type="NCBI Taxonomy" id="8083"/>
    <lineage>
        <taxon>Eukaryota</taxon>
        <taxon>Metazoa</taxon>
        <taxon>Chordata</taxon>
        <taxon>Craniata</taxon>
        <taxon>Vertebrata</taxon>
        <taxon>Euteleostomi</taxon>
        <taxon>Actinopterygii</taxon>
        <taxon>Neopterygii</taxon>
        <taxon>Teleostei</taxon>
        <taxon>Neoteleostei</taxon>
        <taxon>Acanthomorphata</taxon>
        <taxon>Ovalentaria</taxon>
        <taxon>Atherinomorphae</taxon>
        <taxon>Cyprinodontiformes</taxon>
        <taxon>Poeciliidae</taxon>
        <taxon>Poeciliinae</taxon>
        <taxon>Xiphophorus</taxon>
    </lineage>
</organism>
<feature type="domain" description="Connexin N-terminal" evidence="8">
    <location>
        <begin position="42"/>
        <end position="75"/>
    </location>
</feature>
<reference evidence="11" key="2">
    <citation type="journal article" date="2013" name="Nat. Genet.">
        <title>The genome of the platyfish, Xiphophorus maculatus, provides insights into evolutionary adaptation and several complex traits.</title>
        <authorList>
            <person name="Schartl M."/>
            <person name="Walter R.B."/>
            <person name="Shen Y."/>
            <person name="Garcia T."/>
            <person name="Catchen J."/>
            <person name="Amores A."/>
            <person name="Braasch I."/>
            <person name="Chalopin D."/>
            <person name="Volff J.N."/>
            <person name="Lesch K.P."/>
            <person name="Bisazza A."/>
            <person name="Minx P."/>
            <person name="Hillier L."/>
            <person name="Wilson R.K."/>
            <person name="Fuerstenberg S."/>
            <person name="Boore J."/>
            <person name="Searle S."/>
            <person name="Postlethwait J.H."/>
            <person name="Warren W.C."/>
        </authorList>
    </citation>
    <scope>NUCLEOTIDE SEQUENCE [LARGE SCALE GENOMIC DNA]</scope>
    <source>
        <strain evidence="11">JP 163 A</strain>
    </source>
</reference>